<accession>A0A562IPI3</accession>
<dbReference type="AlphaFoldDB" id="A0A562IPI3"/>
<keyword evidence="3" id="KW-1185">Reference proteome</keyword>
<comment type="caution">
    <text evidence="2">The sequence shown here is derived from an EMBL/GenBank/DDBJ whole genome shotgun (WGS) entry which is preliminary data.</text>
</comment>
<reference evidence="2 3" key="1">
    <citation type="submission" date="2019-07" db="EMBL/GenBank/DDBJ databases">
        <title>R&amp;d 2014.</title>
        <authorList>
            <person name="Klenk H.-P."/>
        </authorList>
    </citation>
    <scope>NUCLEOTIDE SEQUENCE [LARGE SCALE GENOMIC DNA]</scope>
    <source>
        <strain evidence="2 3">DSM 45764</strain>
    </source>
</reference>
<dbReference type="EMBL" id="VLKF01000001">
    <property type="protein sequence ID" value="TWH72927.1"/>
    <property type="molecule type" value="Genomic_DNA"/>
</dbReference>
<keyword evidence="1" id="KW-0812">Transmembrane</keyword>
<evidence type="ECO:0000256" key="1">
    <source>
        <dbReference type="SAM" id="Phobius"/>
    </source>
</evidence>
<dbReference type="Proteomes" id="UP000321490">
    <property type="component" value="Unassembled WGS sequence"/>
</dbReference>
<dbReference type="RefSeq" id="WP_153360895.1">
    <property type="nucleotide sequence ID" value="NZ_ML762498.1"/>
</dbReference>
<keyword evidence="1" id="KW-1133">Transmembrane helix</keyword>
<feature type="transmembrane region" description="Helical" evidence="1">
    <location>
        <begin position="79"/>
        <end position="99"/>
    </location>
</feature>
<proteinExistence type="predicted"/>
<feature type="transmembrane region" description="Helical" evidence="1">
    <location>
        <begin position="111"/>
        <end position="132"/>
    </location>
</feature>
<name>A0A562IPI3_9ACTN</name>
<feature type="transmembrane region" description="Helical" evidence="1">
    <location>
        <begin position="20"/>
        <end position="39"/>
    </location>
</feature>
<sequence>MTPAGRVAVAQVRTNRTGYVVAVLVNAAGLVVLHVWPGWQEFPVLTADTRSVLGVVDAALVVGIVVNVVLLLRSPGWPTAAGSLLTTLVGLVATVRVWQVFPFDVSDTWETVLRVVLVVGVVGACLGLLALLRMRQVTGGRGDG</sequence>
<evidence type="ECO:0000313" key="3">
    <source>
        <dbReference type="Proteomes" id="UP000321490"/>
    </source>
</evidence>
<protein>
    <submittedName>
        <fullName evidence="2">Uncharacterized protein</fullName>
    </submittedName>
</protein>
<keyword evidence="1" id="KW-0472">Membrane</keyword>
<evidence type="ECO:0000313" key="2">
    <source>
        <dbReference type="EMBL" id="TWH72927.1"/>
    </source>
</evidence>
<feature type="transmembrane region" description="Helical" evidence="1">
    <location>
        <begin position="51"/>
        <end position="72"/>
    </location>
</feature>
<gene>
    <name evidence="2" type="ORF">JD78_01450</name>
</gene>
<organism evidence="2 3">
    <name type="scientific">Modestobacter roseus</name>
    <dbReference type="NCBI Taxonomy" id="1181884"/>
    <lineage>
        <taxon>Bacteria</taxon>
        <taxon>Bacillati</taxon>
        <taxon>Actinomycetota</taxon>
        <taxon>Actinomycetes</taxon>
        <taxon>Geodermatophilales</taxon>
        <taxon>Geodermatophilaceae</taxon>
        <taxon>Modestobacter</taxon>
    </lineage>
</organism>